<gene>
    <name evidence="1" type="ORF">SAMN04244553_1254</name>
</gene>
<keyword evidence="2" id="KW-1185">Reference proteome</keyword>
<dbReference type="AlphaFoldDB" id="A0A285L0D1"/>
<dbReference type="RefSeq" id="WP_255284300.1">
    <property type="nucleotide sequence ID" value="NZ_JAMTCV010000011.1"/>
</dbReference>
<accession>A0A285L0D1</accession>
<evidence type="ECO:0000313" key="2">
    <source>
        <dbReference type="Proteomes" id="UP000219565"/>
    </source>
</evidence>
<reference evidence="1 2" key="1">
    <citation type="submission" date="2017-09" db="EMBL/GenBank/DDBJ databases">
        <authorList>
            <person name="Ehlers B."/>
            <person name="Leendertz F.H."/>
        </authorList>
    </citation>
    <scope>NUCLEOTIDE SEQUENCE [LARGE SCALE GENOMIC DNA]</scope>
    <source>
        <strain evidence="1 2">DSM 45537</strain>
    </source>
</reference>
<name>A0A285L0D1_9NOCA</name>
<dbReference type="EMBL" id="OBEG01000001">
    <property type="protein sequence ID" value="SNY78364.1"/>
    <property type="molecule type" value="Genomic_DNA"/>
</dbReference>
<organism evidence="1 2">
    <name type="scientific">Nocardia amikacinitolerans</name>
    <dbReference type="NCBI Taxonomy" id="756689"/>
    <lineage>
        <taxon>Bacteria</taxon>
        <taxon>Bacillati</taxon>
        <taxon>Actinomycetota</taxon>
        <taxon>Actinomycetes</taxon>
        <taxon>Mycobacteriales</taxon>
        <taxon>Nocardiaceae</taxon>
        <taxon>Nocardia</taxon>
    </lineage>
</organism>
<dbReference type="STRING" id="1379680.GCA_001612615_02302"/>
<proteinExistence type="predicted"/>
<sequence>MDLAEIVSTQTYRHERLAHPRAVHHAGQLHISLEQILLGL</sequence>
<dbReference type="Proteomes" id="UP000219565">
    <property type="component" value="Unassembled WGS sequence"/>
</dbReference>
<evidence type="ECO:0000313" key="1">
    <source>
        <dbReference type="EMBL" id="SNY78364.1"/>
    </source>
</evidence>
<protein>
    <submittedName>
        <fullName evidence="1">Uncharacterized protein</fullName>
    </submittedName>
</protein>